<evidence type="ECO:0000256" key="2">
    <source>
        <dbReference type="ARBA" id="ARBA00022448"/>
    </source>
</evidence>
<comment type="similarity">
    <text evidence="1">Belongs to the bacterial solute-binding protein 3 family.</text>
</comment>
<evidence type="ECO:0000313" key="7">
    <source>
        <dbReference type="Proteomes" id="UP000317550"/>
    </source>
</evidence>
<dbReference type="KEGG" id="cari:FNU76_19535"/>
<dbReference type="Gene3D" id="3.40.190.10">
    <property type="entry name" value="Periplasmic binding protein-like II"/>
    <property type="match status" value="2"/>
</dbReference>
<dbReference type="GO" id="GO:0005576">
    <property type="term" value="C:extracellular region"/>
    <property type="evidence" value="ECO:0007669"/>
    <property type="project" value="TreeGrafter"/>
</dbReference>
<feature type="chain" id="PRO_5027775403" evidence="4">
    <location>
        <begin position="20"/>
        <end position="264"/>
    </location>
</feature>
<protein>
    <submittedName>
        <fullName evidence="6">Transporter substrate-binding domain-containing protein</fullName>
    </submittedName>
</protein>
<dbReference type="AlphaFoldDB" id="A0A516SJP3"/>
<dbReference type="EMBL" id="CP041730">
    <property type="protein sequence ID" value="QDQ28367.1"/>
    <property type="molecule type" value="Genomic_DNA"/>
</dbReference>
<keyword evidence="7" id="KW-1185">Reference proteome</keyword>
<dbReference type="GO" id="GO:0006865">
    <property type="term" value="P:amino acid transport"/>
    <property type="evidence" value="ECO:0007669"/>
    <property type="project" value="TreeGrafter"/>
</dbReference>
<evidence type="ECO:0000256" key="3">
    <source>
        <dbReference type="ARBA" id="ARBA00022729"/>
    </source>
</evidence>
<dbReference type="SMART" id="SM00062">
    <property type="entry name" value="PBPb"/>
    <property type="match status" value="1"/>
</dbReference>
<evidence type="ECO:0000259" key="5">
    <source>
        <dbReference type="SMART" id="SM00062"/>
    </source>
</evidence>
<dbReference type="InterPro" id="IPR001638">
    <property type="entry name" value="Solute-binding_3/MltF_N"/>
</dbReference>
<accession>A0A516SJP3</accession>
<feature type="domain" description="Solute-binding protein family 3/N-terminal" evidence="5">
    <location>
        <begin position="30"/>
        <end position="251"/>
    </location>
</feature>
<dbReference type="PANTHER" id="PTHR30085:SF6">
    <property type="entry name" value="ABC TRANSPORTER GLUTAMINE-BINDING PROTEIN GLNH"/>
    <property type="match status" value="1"/>
</dbReference>
<evidence type="ECO:0000256" key="1">
    <source>
        <dbReference type="ARBA" id="ARBA00010333"/>
    </source>
</evidence>
<keyword evidence="2" id="KW-0813">Transport</keyword>
<dbReference type="SUPFAM" id="SSF53850">
    <property type="entry name" value="Periplasmic binding protein-like II"/>
    <property type="match status" value="1"/>
</dbReference>
<dbReference type="Proteomes" id="UP000317550">
    <property type="component" value="Chromosome"/>
</dbReference>
<dbReference type="Pfam" id="PF00497">
    <property type="entry name" value="SBP_bac_3"/>
    <property type="match status" value="1"/>
</dbReference>
<organism evidence="6 7">
    <name type="scientific">Chitinimonas arctica</name>
    <dbReference type="NCBI Taxonomy" id="2594795"/>
    <lineage>
        <taxon>Bacteria</taxon>
        <taxon>Pseudomonadati</taxon>
        <taxon>Pseudomonadota</taxon>
        <taxon>Betaproteobacteria</taxon>
        <taxon>Neisseriales</taxon>
        <taxon>Chitinibacteraceae</taxon>
        <taxon>Chitinimonas</taxon>
    </lineage>
</organism>
<dbReference type="PANTHER" id="PTHR30085">
    <property type="entry name" value="AMINO ACID ABC TRANSPORTER PERMEASE"/>
    <property type="match status" value="1"/>
</dbReference>
<feature type="signal peptide" evidence="4">
    <location>
        <begin position="1"/>
        <end position="19"/>
    </location>
</feature>
<evidence type="ECO:0000313" key="6">
    <source>
        <dbReference type="EMBL" id="QDQ28367.1"/>
    </source>
</evidence>
<dbReference type="OrthoDB" id="9807888at2"/>
<dbReference type="InterPro" id="IPR051455">
    <property type="entry name" value="Bact_solute-bind_prot3"/>
</dbReference>
<dbReference type="GO" id="GO:0030288">
    <property type="term" value="C:outer membrane-bounded periplasmic space"/>
    <property type="evidence" value="ECO:0007669"/>
    <property type="project" value="TreeGrafter"/>
</dbReference>
<dbReference type="RefSeq" id="WP_144279750.1">
    <property type="nucleotide sequence ID" value="NZ_CP041730.1"/>
</dbReference>
<evidence type="ECO:0000256" key="4">
    <source>
        <dbReference type="SAM" id="SignalP"/>
    </source>
</evidence>
<name>A0A516SJP3_9NEIS</name>
<reference evidence="7" key="1">
    <citation type="submission" date="2019-07" db="EMBL/GenBank/DDBJ databases">
        <title>Chitinimonas sp. nov., isolated from Ny-Alesund, arctica soil.</title>
        <authorList>
            <person name="Xu Q."/>
            <person name="Peng F."/>
        </authorList>
    </citation>
    <scope>NUCLEOTIDE SEQUENCE [LARGE SCALE GENOMIC DNA]</scope>
    <source>
        <strain evidence="7">R3-44</strain>
    </source>
</reference>
<gene>
    <name evidence="6" type="ORF">FNU76_19535</name>
</gene>
<proteinExistence type="inferred from homology"/>
<sequence>MNKFIAALLATVAALPVVADDADKIKEKGEVVIGVRDSSPPFGFFDKAKGTVSGYDIDFANFVARKLGLKPVFKTVDPADRIKALKEGRVDLVFASLAKTAEREKEVDFSVGYYVSTQKLLAKKGKFKDLLQLDMLTVCAPKGTTNARYLQDISQKVKIVAPADYAESFAALQDGRCEAVSGPEATLLGNLSKLPNRGEFEVPDVPVASEALGVGIRKGEKRLQKMVNDALADAESSGEAAKIYERWFGANSPVQIPRSFKINR</sequence>
<keyword evidence="3 4" id="KW-0732">Signal</keyword>